<feature type="compositionally biased region" description="Polar residues" evidence="6">
    <location>
        <begin position="233"/>
        <end position="253"/>
    </location>
</feature>
<dbReference type="InterPro" id="IPR036388">
    <property type="entry name" value="WH-like_DNA-bd_sf"/>
</dbReference>
<dbReference type="PANTHER" id="PTHR43133:SF8">
    <property type="entry name" value="RNA POLYMERASE SIGMA FACTOR HI_1459-RELATED"/>
    <property type="match status" value="1"/>
</dbReference>
<feature type="domain" description="RNA polymerase sigma-70 region 2" evidence="8">
    <location>
        <begin position="26"/>
        <end position="94"/>
    </location>
</feature>
<evidence type="ECO:0000256" key="7">
    <source>
        <dbReference type="SAM" id="Phobius"/>
    </source>
</evidence>
<protein>
    <submittedName>
        <fullName evidence="10">Sigma-70 family RNA polymerase sigma factor</fullName>
    </submittedName>
</protein>
<dbReference type="InterPro" id="IPR007627">
    <property type="entry name" value="RNA_pol_sigma70_r2"/>
</dbReference>
<keyword evidence="3" id="KW-0731">Sigma factor</keyword>
<dbReference type="InterPro" id="IPR013249">
    <property type="entry name" value="RNA_pol_sigma70_r4_t2"/>
</dbReference>
<dbReference type="EMBL" id="JACLYY010000005">
    <property type="protein sequence ID" value="MBM6737879.1"/>
    <property type="molecule type" value="Genomic_DNA"/>
</dbReference>
<dbReference type="SUPFAM" id="SSF88659">
    <property type="entry name" value="Sigma3 and sigma4 domains of RNA polymerase sigma factors"/>
    <property type="match status" value="1"/>
</dbReference>
<feature type="region of interest" description="Disordered" evidence="6">
    <location>
        <begin position="211"/>
        <end position="265"/>
    </location>
</feature>
<dbReference type="Gene3D" id="1.10.10.10">
    <property type="entry name" value="Winged helix-like DNA-binding domain superfamily/Winged helix DNA-binding domain"/>
    <property type="match status" value="1"/>
</dbReference>
<keyword evidence="4" id="KW-0238">DNA-binding</keyword>
<name>A0ABS2E8D9_9FIRM</name>
<comment type="similarity">
    <text evidence="1">Belongs to the sigma-70 factor family. ECF subfamily.</text>
</comment>
<dbReference type="InterPro" id="IPR039425">
    <property type="entry name" value="RNA_pol_sigma-70-like"/>
</dbReference>
<keyword evidence="2" id="KW-0805">Transcription regulation</keyword>
<keyword evidence="11" id="KW-1185">Reference proteome</keyword>
<keyword evidence="7" id="KW-0812">Transmembrane</keyword>
<dbReference type="PANTHER" id="PTHR43133">
    <property type="entry name" value="RNA POLYMERASE ECF-TYPE SIGMA FACTO"/>
    <property type="match status" value="1"/>
</dbReference>
<comment type="caution">
    <text evidence="10">The sequence shown here is derived from an EMBL/GenBank/DDBJ whole genome shotgun (WGS) entry which is preliminary data.</text>
</comment>
<feature type="domain" description="RNA polymerase sigma factor 70 region 4 type 2" evidence="9">
    <location>
        <begin position="115"/>
        <end position="165"/>
    </location>
</feature>
<evidence type="ECO:0000256" key="6">
    <source>
        <dbReference type="SAM" id="MobiDB-lite"/>
    </source>
</evidence>
<dbReference type="Pfam" id="PF08281">
    <property type="entry name" value="Sigma70_r4_2"/>
    <property type="match status" value="1"/>
</dbReference>
<gene>
    <name evidence="10" type="ORF">H7U36_07125</name>
</gene>
<dbReference type="Pfam" id="PF04542">
    <property type="entry name" value="Sigma70_r2"/>
    <property type="match status" value="1"/>
</dbReference>
<evidence type="ECO:0000256" key="3">
    <source>
        <dbReference type="ARBA" id="ARBA00023082"/>
    </source>
</evidence>
<accession>A0ABS2E8D9</accession>
<dbReference type="Gene3D" id="1.10.1740.10">
    <property type="match status" value="1"/>
</dbReference>
<keyword evidence="7" id="KW-1133">Transmembrane helix</keyword>
<evidence type="ECO:0000259" key="9">
    <source>
        <dbReference type="Pfam" id="PF08281"/>
    </source>
</evidence>
<sequence>MHAHPFTDQQILDRINRSPQTGLTLLMERYTGLIWSIVSRHLQNPEDIKECVNETFSIFYFQRDKYNPQKSSLPVYLAAIARNLAVSRYRKEKSRGRVATSTADRQIALAELRADVERAMKELRPDEADLIRMKYYDGMSIKEIAASLGLPYETVKKRHQRSIGKLRRSFLLTLIIVALLALSACTYCVLRHYDLIPDLWEIIVGKNEEDNKPEPLIITDNDKDNEQPEDSGTKANMQPQANAQDNPVQSQDNFAAVRESSPGSTSGIQSAFYWLDGYGPVSTPETAAYNMGTPVSFETEYVTGTLKSAVYAESTLKVKVLVQARGDAFPDISNPEFPLFSIPSDSFIPYFHDLYLDGVLLGSGTVTRGNSGNSFQWLYCTYENIEMPASPEVLTLSLSSATSLGQIFDFSCSVDVTFSMERTPVREVQDNVYKINDLYSLLTVPRRDDSGALILSIYPLCSGDGPNIMPEVICPAFFSDGYSQNPFTVTDPYGNVHTGECQEYYSMNSGIDYFEWNFGQVPPGGITLHIPFFCLSDKMPEDFYIPVDLSECTFPAEKSCEIYGGRLYLEQVEEVCPSPDSQIEELRSVSSCPRIRYWKFTLRFESNIPDLYLCAFNVTGDQDILPEASCNLCPCGLLAMSTPIAGDFHTGEILSVAGIDTSYYDVSTFRLVPVSNAPIPQINYLWDKDLDIPLFVN</sequence>
<keyword evidence="5" id="KW-0804">Transcription</keyword>
<dbReference type="InterPro" id="IPR014284">
    <property type="entry name" value="RNA_pol_sigma-70_dom"/>
</dbReference>
<organism evidence="10 11">
    <name type="scientific">Faecalicatena fissicatena</name>
    <dbReference type="NCBI Taxonomy" id="290055"/>
    <lineage>
        <taxon>Bacteria</taxon>
        <taxon>Bacillati</taxon>
        <taxon>Bacillota</taxon>
        <taxon>Clostridia</taxon>
        <taxon>Lachnospirales</taxon>
        <taxon>Lachnospiraceae</taxon>
        <taxon>Faecalicatena</taxon>
    </lineage>
</organism>
<evidence type="ECO:0000256" key="5">
    <source>
        <dbReference type="ARBA" id="ARBA00023163"/>
    </source>
</evidence>
<evidence type="ECO:0000313" key="10">
    <source>
        <dbReference type="EMBL" id="MBM6737879.1"/>
    </source>
</evidence>
<evidence type="ECO:0000256" key="2">
    <source>
        <dbReference type="ARBA" id="ARBA00023015"/>
    </source>
</evidence>
<proteinExistence type="inferred from homology"/>
<dbReference type="Proteomes" id="UP000716906">
    <property type="component" value="Unassembled WGS sequence"/>
</dbReference>
<dbReference type="CDD" id="cd06171">
    <property type="entry name" value="Sigma70_r4"/>
    <property type="match status" value="1"/>
</dbReference>
<keyword evidence="7" id="KW-0472">Membrane</keyword>
<evidence type="ECO:0000313" key="11">
    <source>
        <dbReference type="Proteomes" id="UP000716906"/>
    </source>
</evidence>
<reference evidence="10 11" key="1">
    <citation type="journal article" date="2021" name="Sci. Rep.">
        <title>The distribution of antibiotic resistance genes in chicken gut microbiota commensals.</title>
        <authorList>
            <person name="Juricova H."/>
            <person name="Matiasovicova J."/>
            <person name="Kubasova T."/>
            <person name="Cejkova D."/>
            <person name="Rychlik I."/>
        </authorList>
    </citation>
    <scope>NUCLEOTIDE SEQUENCE [LARGE SCALE GENOMIC DNA]</scope>
    <source>
        <strain evidence="10 11">An773</strain>
    </source>
</reference>
<feature type="transmembrane region" description="Helical" evidence="7">
    <location>
        <begin position="170"/>
        <end position="193"/>
    </location>
</feature>
<dbReference type="InterPro" id="IPR013325">
    <property type="entry name" value="RNA_pol_sigma_r2"/>
</dbReference>
<dbReference type="NCBIfam" id="TIGR02937">
    <property type="entry name" value="sigma70-ECF"/>
    <property type="match status" value="1"/>
</dbReference>
<evidence type="ECO:0000256" key="4">
    <source>
        <dbReference type="ARBA" id="ARBA00023125"/>
    </source>
</evidence>
<dbReference type="SUPFAM" id="SSF88946">
    <property type="entry name" value="Sigma2 domain of RNA polymerase sigma factors"/>
    <property type="match status" value="1"/>
</dbReference>
<dbReference type="InterPro" id="IPR013324">
    <property type="entry name" value="RNA_pol_sigma_r3/r4-like"/>
</dbReference>
<evidence type="ECO:0000256" key="1">
    <source>
        <dbReference type="ARBA" id="ARBA00010641"/>
    </source>
</evidence>
<evidence type="ECO:0000259" key="8">
    <source>
        <dbReference type="Pfam" id="PF04542"/>
    </source>
</evidence>